<dbReference type="InterPro" id="IPR036412">
    <property type="entry name" value="HAD-like_sf"/>
</dbReference>
<dbReference type="PANTHER" id="PTHR16504:SF4">
    <property type="entry name" value="5'(3')-DEOXYRIBONUCLEOTIDASE"/>
    <property type="match status" value="1"/>
</dbReference>
<dbReference type="Pfam" id="PF06941">
    <property type="entry name" value="NT5C"/>
    <property type="match status" value="1"/>
</dbReference>
<dbReference type="SFLD" id="SFLDS00003">
    <property type="entry name" value="Haloacid_Dehalogenase"/>
    <property type="match status" value="1"/>
</dbReference>
<accession>A0A516R0V4</accession>
<dbReference type="PANTHER" id="PTHR16504">
    <property type="entry name" value="5'(3')-DEOXYRIBONUCLEOTIDASE"/>
    <property type="match status" value="1"/>
</dbReference>
<protein>
    <submittedName>
        <fullName evidence="3">5'(3')-deoxyribonucleotidase</fullName>
    </submittedName>
</protein>
<dbReference type="Proteomes" id="UP000316806">
    <property type="component" value="Chromosome"/>
</dbReference>
<reference evidence="3 4" key="1">
    <citation type="journal article" date="2019" name="J. Ind. Microbiol. Biotechnol.">
        <title>The complete genomic sequence of Streptomyces spectabilis NRRL-2792 and identification of secondary metabolite biosynthetic gene clusters.</title>
        <authorList>
            <person name="Sinha A."/>
            <person name="Phillips-Salemka S."/>
            <person name="Niraula T.A."/>
            <person name="Short K.A."/>
            <person name="Niraula N.P."/>
        </authorList>
    </citation>
    <scope>NUCLEOTIDE SEQUENCE [LARGE SCALE GENOMIC DNA]</scope>
    <source>
        <strain evidence="3 4">NRRL 2792</strain>
    </source>
</reference>
<dbReference type="Gene3D" id="1.10.40.40">
    <property type="entry name" value="Deoxyribonucleotidase, domain 2"/>
    <property type="match status" value="1"/>
</dbReference>
<evidence type="ECO:0000313" key="3">
    <source>
        <dbReference type="EMBL" id="QDQ09279.1"/>
    </source>
</evidence>
<dbReference type="InterPro" id="IPR023214">
    <property type="entry name" value="HAD_sf"/>
</dbReference>
<dbReference type="GO" id="GO:0008253">
    <property type="term" value="F:5'-nucleotidase activity"/>
    <property type="evidence" value="ECO:0007669"/>
    <property type="project" value="InterPro"/>
</dbReference>
<dbReference type="GO" id="GO:0009223">
    <property type="term" value="P:pyrimidine deoxyribonucleotide catabolic process"/>
    <property type="evidence" value="ECO:0007669"/>
    <property type="project" value="TreeGrafter"/>
</dbReference>
<dbReference type="RefSeq" id="WP_144000858.1">
    <property type="nucleotide sequence ID" value="NZ_CP040916.1"/>
</dbReference>
<evidence type="ECO:0000256" key="1">
    <source>
        <dbReference type="ARBA" id="ARBA00009589"/>
    </source>
</evidence>
<dbReference type="InterPro" id="IPR010708">
    <property type="entry name" value="5'(3')-deoxyribonucleotidase"/>
</dbReference>
<dbReference type="Gene3D" id="3.40.50.1000">
    <property type="entry name" value="HAD superfamily/HAD-like"/>
    <property type="match status" value="1"/>
</dbReference>
<sequence>MTRKVLAVDLDEVSADTVAKRLRRYEEDYGEALSREAIHGRQIREAVPPERSVQVEACLDEPGFSRDVPVMEGARWVLEDLAGRFEIIFATSAMDHPVSLRDRYLWLQEAFPFVPDRGYVFCGSKQYVKADYLIDDNPRNLELFTGHGLLFDAHHNVSEDRFHRVSSWRDVHRYFTSPVTHSHAQ</sequence>
<proteinExistence type="inferred from homology"/>
<organism evidence="3 4">
    <name type="scientific">Streptomyces spectabilis</name>
    <dbReference type="NCBI Taxonomy" id="68270"/>
    <lineage>
        <taxon>Bacteria</taxon>
        <taxon>Bacillati</taxon>
        <taxon>Actinomycetota</taxon>
        <taxon>Actinomycetes</taxon>
        <taxon>Kitasatosporales</taxon>
        <taxon>Streptomycetaceae</taxon>
        <taxon>Streptomyces</taxon>
    </lineage>
</organism>
<dbReference type="SUPFAM" id="SSF56784">
    <property type="entry name" value="HAD-like"/>
    <property type="match status" value="1"/>
</dbReference>
<dbReference type="SFLD" id="SFLDG01146">
    <property type="entry name" value="C1.2.2"/>
    <property type="match status" value="1"/>
</dbReference>
<feature type="active site" description="Nucleophile" evidence="2">
    <location>
        <position position="9"/>
    </location>
</feature>
<comment type="similarity">
    <text evidence="1">Belongs to the 5'(3')-deoxyribonucleotidase family.</text>
</comment>
<evidence type="ECO:0000313" key="4">
    <source>
        <dbReference type="Proteomes" id="UP000316806"/>
    </source>
</evidence>
<name>A0A516R0V4_STRST</name>
<evidence type="ECO:0000256" key="2">
    <source>
        <dbReference type="PIRSR" id="PIRSR610708-1"/>
    </source>
</evidence>
<feature type="active site" description="Proton donor" evidence="2">
    <location>
        <position position="11"/>
    </location>
</feature>
<dbReference type="SFLD" id="SFLDG01126">
    <property type="entry name" value="C1.2:_Nucleotidase_Like"/>
    <property type="match status" value="1"/>
</dbReference>
<dbReference type="EMBL" id="CP040916">
    <property type="protein sequence ID" value="QDQ09279.1"/>
    <property type="molecule type" value="Genomic_DNA"/>
</dbReference>
<gene>
    <name evidence="3" type="ORF">FH965_00800</name>
</gene>
<dbReference type="AlphaFoldDB" id="A0A516R0V4"/>